<evidence type="ECO:0000256" key="2">
    <source>
        <dbReference type="SAM" id="Phobius"/>
    </source>
</evidence>
<sequence>MPPKSKADGAKKSRAPAKRKLAEEFPPGEVLMDNAKKKWKLGSAAGQGGFGLLYLGRIQKSCRKLSSNALFCFIYQLLKCKFVIYILANANLSYIF</sequence>
<reference evidence="3" key="1">
    <citation type="submission" date="2025-08" db="UniProtKB">
        <authorList>
            <consortium name="Ensembl"/>
        </authorList>
    </citation>
    <scope>IDENTIFICATION</scope>
</reference>
<evidence type="ECO:0000313" key="4">
    <source>
        <dbReference type="Proteomes" id="UP000472260"/>
    </source>
</evidence>
<accession>A0A671MDT2</accession>
<dbReference type="AlphaFoldDB" id="A0A671MDT2"/>
<dbReference type="Gene3D" id="3.30.200.20">
    <property type="entry name" value="Phosphorylase Kinase, domain 1"/>
    <property type="match status" value="1"/>
</dbReference>
<keyword evidence="2" id="KW-1133">Transmembrane helix</keyword>
<feature type="compositionally biased region" description="Basic and acidic residues" evidence="1">
    <location>
        <begin position="1"/>
        <end position="11"/>
    </location>
</feature>
<protein>
    <submittedName>
        <fullName evidence="3">Uncharacterized protein</fullName>
    </submittedName>
</protein>
<feature type="region of interest" description="Disordered" evidence="1">
    <location>
        <begin position="1"/>
        <end position="21"/>
    </location>
</feature>
<dbReference type="Ensembl" id="ENSSANT00000033434.1">
    <property type="protein sequence ID" value="ENSSANP00000031397.1"/>
    <property type="gene ID" value="ENSSANG00000016034.1"/>
</dbReference>
<evidence type="ECO:0000313" key="3">
    <source>
        <dbReference type="Ensembl" id="ENSSANP00000031397.1"/>
    </source>
</evidence>
<dbReference type="Proteomes" id="UP000472260">
    <property type="component" value="Unassembled WGS sequence"/>
</dbReference>
<reference evidence="3" key="2">
    <citation type="submission" date="2025-09" db="UniProtKB">
        <authorList>
            <consortium name="Ensembl"/>
        </authorList>
    </citation>
    <scope>IDENTIFICATION</scope>
</reference>
<feature type="transmembrane region" description="Helical" evidence="2">
    <location>
        <begin position="68"/>
        <end position="88"/>
    </location>
</feature>
<keyword evidence="2" id="KW-0472">Membrane</keyword>
<proteinExistence type="predicted"/>
<keyword evidence="4" id="KW-1185">Reference proteome</keyword>
<name>A0A671MDT2_9TELE</name>
<evidence type="ECO:0000256" key="1">
    <source>
        <dbReference type="SAM" id="MobiDB-lite"/>
    </source>
</evidence>
<organism evidence="3 4">
    <name type="scientific">Sinocyclocheilus anshuiensis</name>
    <dbReference type="NCBI Taxonomy" id="1608454"/>
    <lineage>
        <taxon>Eukaryota</taxon>
        <taxon>Metazoa</taxon>
        <taxon>Chordata</taxon>
        <taxon>Craniata</taxon>
        <taxon>Vertebrata</taxon>
        <taxon>Euteleostomi</taxon>
        <taxon>Actinopterygii</taxon>
        <taxon>Neopterygii</taxon>
        <taxon>Teleostei</taxon>
        <taxon>Ostariophysi</taxon>
        <taxon>Cypriniformes</taxon>
        <taxon>Cyprinidae</taxon>
        <taxon>Cyprininae</taxon>
        <taxon>Sinocyclocheilus</taxon>
    </lineage>
</organism>
<keyword evidence="2" id="KW-0812">Transmembrane</keyword>